<dbReference type="Pfam" id="PF08331">
    <property type="entry name" value="QueG_DUF1730"/>
    <property type="match status" value="1"/>
</dbReference>
<dbReference type="GO" id="GO:0008616">
    <property type="term" value="P:tRNA queuosine(34) biosynthetic process"/>
    <property type="evidence" value="ECO:0007669"/>
    <property type="project" value="UniProtKB-KW"/>
</dbReference>
<dbReference type="Pfam" id="PF13484">
    <property type="entry name" value="Fer4_16"/>
    <property type="match status" value="1"/>
</dbReference>
<evidence type="ECO:0000256" key="4">
    <source>
        <dbReference type="ARBA" id="ARBA00022785"/>
    </source>
</evidence>
<evidence type="ECO:0000256" key="2">
    <source>
        <dbReference type="ARBA" id="ARBA00022490"/>
    </source>
</evidence>
<dbReference type="EMBL" id="FQZO01000005">
    <property type="protein sequence ID" value="SHJ45011.1"/>
    <property type="molecule type" value="Genomic_DNA"/>
</dbReference>
<gene>
    <name evidence="7" type="ORF">SAMN05444401_3066</name>
</gene>
<dbReference type="InterPro" id="IPR013542">
    <property type="entry name" value="QueG_DUF1730"/>
</dbReference>
<feature type="domain" description="4Fe-4S ferredoxin-type" evidence="6">
    <location>
        <begin position="175"/>
        <end position="205"/>
    </location>
</feature>
<dbReference type="NCBIfam" id="TIGR00276">
    <property type="entry name" value="tRNA epoxyqueuosine(34) reductase QueG"/>
    <property type="match status" value="1"/>
</dbReference>
<dbReference type="PROSITE" id="PS51379">
    <property type="entry name" value="4FE4S_FER_2"/>
    <property type="match status" value="1"/>
</dbReference>
<evidence type="ECO:0000313" key="7">
    <source>
        <dbReference type="EMBL" id="SHJ45011.1"/>
    </source>
</evidence>
<name>A0A1M6JE87_9CLOT</name>
<keyword evidence="8" id="KW-1185">Reference proteome</keyword>
<evidence type="ECO:0000256" key="1">
    <source>
        <dbReference type="ARBA" id="ARBA00022485"/>
    </source>
</evidence>
<keyword evidence="4" id="KW-0671">Queuosine biosynthesis</keyword>
<dbReference type="PANTHER" id="PTHR30002">
    <property type="entry name" value="EPOXYQUEUOSINE REDUCTASE"/>
    <property type="match status" value="1"/>
</dbReference>
<evidence type="ECO:0000256" key="5">
    <source>
        <dbReference type="ARBA" id="ARBA00023002"/>
    </source>
</evidence>
<dbReference type="GO" id="GO:0051539">
    <property type="term" value="F:4 iron, 4 sulfur cluster binding"/>
    <property type="evidence" value="ECO:0007669"/>
    <property type="project" value="UniProtKB-KW"/>
</dbReference>
<dbReference type="PANTHER" id="PTHR30002:SF4">
    <property type="entry name" value="EPOXYQUEUOSINE REDUCTASE"/>
    <property type="match status" value="1"/>
</dbReference>
<accession>A0A1M6JE87</accession>
<dbReference type="GO" id="GO:0052693">
    <property type="term" value="F:epoxyqueuosine reductase activity"/>
    <property type="evidence" value="ECO:0007669"/>
    <property type="project" value="TreeGrafter"/>
</dbReference>
<dbReference type="AlphaFoldDB" id="A0A1M6JE87"/>
<evidence type="ECO:0000313" key="8">
    <source>
        <dbReference type="Proteomes" id="UP000184080"/>
    </source>
</evidence>
<dbReference type="InterPro" id="IPR004453">
    <property type="entry name" value="QueG"/>
</dbReference>
<dbReference type="SUPFAM" id="SSF46548">
    <property type="entry name" value="alpha-helical ferredoxin"/>
    <property type="match status" value="1"/>
</dbReference>
<keyword evidence="3" id="KW-0819">tRNA processing</keyword>
<dbReference type="OrthoDB" id="9784571at2"/>
<evidence type="ECO:0000256" key="3">
    <source>
        <dbReference type="ARBA" id="ARBA00022694"/>
    </source>
</evidence>
<protein>
    <submittedName>
        <fullName evidence="7">Epoxyqueuosine reductase</fullName>
    </submittedName>
</protein>
<proteinExistence type="predicted"/>
<organism evidence="7 8">
    <name type="scientific">Clostridium amylolyticum</name>
    <dbReference type="NCBI Taxonomy" id="1121298"/>
    <lineage>
        <taxon>Bacteria</taxon>
        <taxon>Bacillati</taxon>
        <taxon>Bacillota</taxon>
        <taxon>Clostridia</taxon>
        <taxon>Eubacteriales</taxon>
        <taxon>Clostridiaceae</taxon>
        <taxon>Clostridium</taxon>
    </lineage>
</organism>
<dbReference type="STRING" id="1121298.SAMN05444401_3066"/>
<dbReference type="Proteomes" id="UP000184080">
    <property type="component" value="Unassembled WGS sequence"/>
</dbReference>
<evidence type="ECO:0000259" key="6">
    <source>
        <dbReference type="PROSITE" id="PS51379"/>
    </source>
</evidence>
<dbReference type="RefSeq" id="WP_073008537.1">
    <property type="nucleotide sequence ID" value="NZ_FQZO01000005.1"/>
</dbReference>
<keyword evidence="5" id="KW-0560">Oxidoreductase</keyword>
<dbReference type="InterPro" id="IPR017896">
    <property type="entry name" value="4Fe4S_Fe-S-bd"/>
</dbReference>
<keyword evidence="1" id="KW-0408">Iron</keyword>
<sequence length="329" mass="38428">MDKKQLILDFCKNLKLDKVGFVQCRKFEELRNFFEERKALGTENEFEEKDIEKRIDPNIYLEGGKTIISIAFPYLHKIETRENYAFSVYTRGQDYHRVVKKYLGQICEYIKALGGEAVALTDSNALPERYIAYLSGIGFIGKNNMLITKEYGSYVFLGEIITDLELTPDFPERNHEMLLKHEECGEECTLCFDECPTKSINPVKKNANICMSYITQKKDLEDKWLPLLNGRLFGCDSCQKKCRYNQLIRLSPLEEFKPHKYMEEHNTDEIINMGKKTFKEKYLITSCGWRGKAVLQRNAMIRKVYFEKGSLEGFKSNSEQLNKLKEKLV</sequence>
<reference evidence="7 8" key="1">
    <citation type="submission" date="2016-11" db="EMBL/GenBank/DDBJ databases">
        <authorList>
            <person name="Jaros S."/>
            <person name="Januszkiewicz K."/>
            <person name="Wedrychowicz H."/>
        </authorList>
    </citation>
    <scope>NUCLEOTIDE SEQUENCE [LARGE SCALE GENOMIC DNA]</scope>
    <source>
        <strain evidence="7 8">DSM 21864</strain>
    </source>
</reference>
<keyword evidence="1" id="KW-0004">4Fe-4S</keyword>
<keyword evidence="2" id="KW-0963">Cytoplasm</keyword>
<keyword evidence="1" id="KW-0411">Iron-sulfur</keyword>
<keyword evidence="1" id="KW-0479">Metal-binding</keyword>